<dbReference type="AlphaFoldDB" id="A0A0V1ED95"/>
<keyword evidence="5" id="KW-1185">Reference proteome</keyword>
<evidence type="ECO:0000313" key="2">
    <source>
        <dbReference type="EMBL" id="KRZ30371.1"/>
    </source>
</evidence>
<dbReference type="EMBL" id="JYDV01000022">
    <property type="protein sequence ID" value="KRZ41086.1"/>
    <property type="molecule type" value="Genomic_DNA"/>
</dbReference>
<dbReference type="EMBL" id="JYDR01000062">
    <property type="protein sequence ID" value="KRY71155.1"/>
    <property type="molecule type" value="Genomic_DNA"/>
</dbReference>
<comment type="caution">
    <text evidence="1">The sequence shown here is derived from an EMBL/GenBank/DDBJ whole genome shotgun (WGS) entry which is preliminary data.</text>
</comment>
<organism evidence="1 4">
    <name type="scientific">Trichinella pseudospiralis</name>
    <name type="common">Parasitic roundworm</name>
    <dbReference type="NCBI Taxonomy" id="6337"/>
    <lineage>
        <taxon>Eukaryota</taxon>
        <taxon>Metazoa</taxon>
        <taxon>Ecdysozoa</taxon>
        <taxon>Nematoda</taxon>
        <taxon>Enoplea</taxon>
        <taxon>Dorylaimia</taxon>
        <taxon>Trichinellida</taxon>
        <taxon>Trichinellidae</taxon>
        <taxon>Trichinella</taxon>
    </lineage>
</organism>
<evidence type="ECO:0000313" key="3">
    <source>
        <dbReference type="EMBL" id="KRZ41086.1"/>
    </source>
</evidence>
<dbReference type="Proteomes" id="UP000054805">
    <property type="component" value="Unassembled WGS sequence"/>
</dbReference>
<gene>
    <name evidence="1" type="ORF">T4A_10070</name>
    <name evidence="2" type="ORF">T4B_9320</name>
    <name evidence="3" type="ORF">T4C_3174</name>
</gene>
<evidence type="ECO:0000313" key="1">
    <source>
        <dbReference type="EMBL" id="KRY71155.1"/>
    </source>
</evidence>
<dbReference type="EMBL" id="JYDS01000035">
    <property type="protein sequence ID" value="KRZ30371.1"/>
    <property type="molecule type" value="Genomic_DNA"/>
</dbReference>
<name>A0A0V1ED95_TRIPS</name>
<protein>
    <submittedName>
        <fullName evidence="1">Uncharacterized protein</fullName>
    </submittedName>
</protein>
<sequence>MSNIPEYPLWLWALASIRRKDLNLQTLAISKYKGNKTMKVGGKTLFSLTPAIDEQLNKETRC</sequence>
<reference evidence="4 5" key="1">
    <citation type="submission" date="2015-01" db="EMBL/GenBank/DDBJ databases">
        <title>Evolution of Trichinella species and genotypes.</title>
        <authorList>
            <person name="Korhonen P.K."/>
            <person name="Edoardo P."/>
            <person name="Giuseppe L.R."/>
            <person name="Gasser R.B."/>
        </authorList>
    </citation>
    <scope>NUCLEOTIDE SEQUENCE [LARGE SCALE GENOMIC DNA]</scope>
    <source>
        <strain evidence="1">ISS13</strain>
        <strain evidence="3">ISS176</strain>
        <strain evidence="2">ISS588</strain>
    </source>
</reference>
<evidence type="ECO:0000313" key="4">
    <source>
        <dbReference type="Proteomes" id="UP000054632"/>
    </source>
</evidence>
<proteinExistence type="predicted"/>
<evidence type="ECO:0000313" key="5">
    <source>
        <dbReference type="Proteomes" id="UP000054805"/>
    </source>
</evidence>
<dbReference type="Proteomes" id="UP000054632">
    <property type="component" value="Unassembled WGS sequence"/>
</dbReference>
<dbReference type="Proteomes" id="UP000054826">
    <property type="component" value="Unassembled WGS sequence"/>
</dbReference>
<accession>A0A0V1ED95</accession>